<dbReference type="EMBL" id="MUKV01000002">
    <property type="protein sequence ID" value="OQS43511.1"/>
    <property type="molecule type" value="Genomic_DNA"/>
</dbReference>
<dbReference type="PANTHER" id="PTHR12815">
    <property type="entry name" value="SORTING AND ASSEMBLY MACHINERY SAMM50 PROTEIN FAMILY MEMBER"/>
    <property type="match status" value="1"/>
</dbReference>
<accession>A0A1W0D909</accession>
<dbReference type="InterPro" id="IPR039910">
    <property type="entry name" value="D15-like"/>
</dbReference>
<evidence type="ECO:0000256" key="7">
    <source>
        <dbReference type="SAM" id="SignalP"/>
    </source>
</evidence>
<dbReference type="AlphaFoldDB" id="A0A1W0D909"/>
<keyword evidence="5" id="KW-0472">Membrane</keyword>
<evidence type="ECO:0000259" key="8">
    <source>
        <dbReference type="Pfam" id="PF01103"/>
    </source>
</evidence>
<evidence type="ECO:0000256" key="2">
    <source>
        <dbReference type="ARBA" id="ARBA00022452"/>
    </source>
</evidence>
<proteinExistence type="predicted"/>
<dbReference type="RefSeq" id="WP_081554410.1">
    <property type="nucleotide sequence ID" value="NZ_MUKV01000002.1"/>
</dbReference>
<evidence type="ECO:0000256" key="1">
    <source>
        <dbReference type="ARBA" id="ARBA00004370"/>
    </source>
</evidence>
<keyword evidence="2" id="KW-1134">Transmembrane beta strand</keyword>
<dbReference type="Gene3D" id="3.10.20.310">
    <property type="entry name" value="membrane protein fhac"/>
    <property type="match status" value="2"/>
</dbReference>
<dbReference type="Proteomes" id="UP000192721">
    <property type="component" value="Unassembled WGS sequence"/>
</dbReference>
<evidence type="ECO:0000256" key="5">
    <source>
        <dbReference type="ARBA" id="ARBA00023136"/>
    </source>
</evidence>
<dbReference type="PANTHER" id="PTHR12815:SF47">
    <property type="entry name" value="TRANSLOCATION AND ASSEMBLY MODULE SUBUNIT TAMA"/>
    <property type="match status" value="1"/>
</dbReference>
<dbReference type="InterPro" id="IPR010827">
    <property type="entry name" value="BamA/TamA_POTRA"/>
</dbReference>
<feature type="chain" id="PRO_5012303213" evidence="7">
    <location>
        <begin position="22"/>
        <end position="580"/>
    </location>
</feature>
<evidence type="ECO:0000313" key="10">
    <source>
        <dbReference type="EMBL" id="OQS43511.1"/>
    </source>
</evidence>
<evidence type="ECO:0000313" key="11">
    <source>
        <dbReference type="Proteomes" id="UP000192721"/>
    </source>
</evidence>
<dbReference type="Pfam" id="PF07244">
    <property type="entry name" value="POTRA"/>
    <property type="match status" value="1"/>
</dbReference>
<sequence>MPSSRLLISLILLLSATPAWAKLDYSVRVDAPSGLAGLLQDNLELVTSRLEEEMDETLLAELVRSTPEDARKLLETEGYFDARVNVREESPRQYVIEVKPGQPTLIDDVTIRLNGPIRDEGDFQQRFAAVLEAWSLPMGAPYRQSDWDGSKRAVMRLITADRFPRAQISKSVAEIDPATRRAQLVVDIDSGPVILFGDITVKGMKRYPEKIATGLADFSPGTAYRLQKIFDYQSALEQAPHFSNVVVSADMARIDPETHRVPVEVDVTEMPRQKLELGLIYDSGDGPGVRVGYDHYNIFRRGYTGSLVTNWKKNQQSLSLGLGFPRQSDGYSHSITSAFKTDDVQGLKTRSSDVGGWRTRTRGNIEARLGLQYLMESEEAGGVSNKDTRALQLVYGWTQRAVDDLMRPRSGVLLDFQLSGTVGSALSSTSYVRGYARTVAYWSPFPKYGTFVGRLELGQVWANDKDAVLSSILFRAGGANSVRGYDYQSLGLPGPNGSVLGGRVVATGSLEYQIPIKPDWYLALFTDAGNASQSWKGFQVERANGVGVRWMSPVAPLAFDFAKAERDGKIRWNLSLGLAF</sequence>
<reference evidence="10 11" key="1">
    <citation type="submission" date="2017-02" db="EMBL/GenBank/DDBJ databases">
        <title>Chromobacterium haemolyticum H5244.</title>
        <authorList>
            <person name="Gulvik C.A."/>
        </authorList>
    </citation>
    <scope>NUCLEOTIDE SEQUENCE [LARGE SCALE GENOMIC DNA]</scope>
    <source>
        <strain evidence="10 11">H5244</strain>
    </source>
</reference>
<protein>
    <submittedName>
        <fullName evidence="10">Uncharacterized protein</fullName>
    </submittedName>
</protein>
<evidence type="ECO:0000256" key="6">
    <source>
        <dbReference type="ARBA" id="ARBA00023237"/>
    </source>
</evidence>
<evidence type="ECO:0000256" key="4">
    <source>
        <dbReference type="ARBA" id="ARBA00022729"/>
    </source>
</evidence>
<keyword evidence="3" id="KW-0812">Transmembrane</keyword>
<comment type="subcellular location">
    <subcellularLocation>
        <location evidence="1">Membrane</location>
    </subcellularLocation>
</comment>
<feature type="signal peptide" evidence="7">
    <location>
        <begin position="1"/>
        <end position="21"/>
    </location>
</feature>
<organism evidence="10 11">
    <name type="scientific">Chromobacterium haemolyticum</name>
    <dbReference type="NCBI Taxonomy" id="394935"/>
    <lineage>
        <taxon>Bacteria</taxon>
        <taxon>Pseudomonadati</taxon>
        <taxon>Pseudomonadota</taxon>
        <taxon>Betaproteobacteria</taxon>
        <taxon>Neisseriales</taxon>
        <taxon>Chromobacteriaceae</taxon>
        <taxon>Chromobacterium</taxon>
    </lineage>
</organism>
<gene>
    <name evidence="10" type="ORF">B0T45_02005</name>
</gene>
<dbReference type="Pfam" id="PF01103">
    <property type="entry name" value="Omp85"/>
    <property type="match status" value="1"/>
</dbReference>
<evidence type="ECO:0000256" key="3">
    <source>
        <dbReference type="ARBA" id="ARBA00022692"/>
    </source>
</evidence>
<keyword evidence="4 7" id="KW-0732">Signal</keyword>
<dbReference type="InterPro" id="IPR000184">
    <property type="entry name" value="Bac_surfAg_D15"/>
</dbReference>
<dbReference type="Gene3D" id="2.40.160.50">
    <property type="entry name" value="membrane protein fhac: a member of the omp85/tpsb transporter family"/>
    <property type="match status" value="1"/>
</dbReference>
<keyword evidence="6" id="KW-0998">Cell outer membrane</keyword>
<evidence type="ECO:0000259" key="9">
    <source>
        <dbReference type="Pfam" id="PF07244"/>
    </source>
</evidence>
<feature type="domain" description="Bacterial surface antigen (D15)" evidence="8">
    <location>
        <begin position="293"/>
        <end position="580"/>
    </location>
</feature>
<feature type="domain" description="POTRA" evidence="9">
    <location>
        <begin position="196"/>
        <end position="269"/>
    </location>
</feature>
<comment type="caution">
    <text evidence="10">The sequence shown here is derived from an EMBL/GenBank/DDBJ whole genome shotgun (WGS) entry which is preliminary data.</text>
</comment>
<dbReference type="GO" id="GO:0019867">
    <property type="term" value="C:outer membrane"/>
    <property type="evidence" value="ECO:0007669"/>
    <property type="project" value="InterPro"/>
</dbReference>
<name>A0A1W0D909_9NEIS</name>